<comment type="caution">
    <text evidence="2">The sequence shown here is derived from an EMBL/GenBank/DDBJ whole genome shotgun (WGS) entry which is preliminary data.</text>
</comment>
<evidence type="ECO:0008006" key="4">
    <source>
        <dbReference type="Google" id="ProtNLM"/>
    </source>
</evidence>
<evidence type="ECO:0000313" key="3">
    <source>
        <dbReference type="Proteomes" id="UP000051576"/>
    </source>
</evidence>
<keyword evidence="3" id="KW-1185">Reference proteome</keyword>
<dbReference type="STRING" id="1133569.FD21_GL001348"/>
<name>A0A0R2CHJ7_9LACO</name>
<keyword evidence="1" id="KW-0472">Membrane</keyword>
<sequence>MKKNRKVILGLVFLNWLLQTLLVLLFKQQLLTPLPQHFGLNGQPDGWFTTGTSLANALGLLLILNFTGMIFVNLKFFGQNRWAVLNTAVGKLCLNWFISWFIVTCWLVEFSFFTFGVGWSADLQLIFDLIMLVGLLIRISHKKHNEAR</sequence>
<feature type="transmembrane region" description="Helical" evidence="1">
    <location>
        <begin position="93"/>
        <end position="117"/>
    </location>
</feature>
<protein>
    <recommendedName>
        <fullName evidence="4">DUF1648 domain-containing protein</fullName>
    </recommendedName>
</protein>
<reference evidence="2 3" key="1">
    <citation type="journal article" date="2015" name="Genome Announc.">
        <title>Expanding the biotechnology potential of lactobacilli through comparative genomics of 213 strains and associated genera.</title>
        <authorList>
            <person name="Sun Z."/>
            <person name="Harris H.M."/>
            <person name="McCann A."/>
            <person name="Guo C."/>
            <person name="Argimon S."/>
            <person name="Zhang W."/>
            <person name="Yang X."/>
            <person name="Jeffery I.B."/>
            <person name="Cooney J.C."/>
            <person name="Kagawa T.F."/>
            <person name="Liu W."/>
            <person name="Song Y."/>
            <person name="Salvetti E."/>
            <person name="Wrobel A."/>
            <person name="Rasinkangas P."/>
            <person name="Parkhill J."/>
            <person name="Rea M.C."/>
            <person name="O'Sullivan O."/>
            <person name="Ritari J."/>
            <person name="Douillard F.P."/>
            <person name="Paul Ross R."/>
            <person name="Yang R."/>
            <person name="Briner A.E."/>
            <person name="Felis G.E."/>
            <person name="de Vos W.M."/>
            <person name="Barrangou R."/>
            <person name="Klaenhammer T.R."/>
            <person name="Caufield P.W."/>
            <person name="Cui Y."/>
            <person name="Zhang H."/>
            <person name="O'Toole P.W."/>
        </authorList>
    </citation>
    <scope>NUCLEOTIDE SEQUENCE [LARGE SCALE GENOMIC DNA]</scope>
    <source>
        <strain evidence="2 3">DSM 20605</strain>
    </source>
</reference>
<evidence type="ECO:0000313" key="2">
    <source>
        <dbReference type="EMBL" id="KRM89492.1"/>
    </source>
</evidence>
<dbReference type="Proteomes" id="UP000051576">
    <property type="component" value="Unassembled WGS sequence"/>
</dbReference>
<accession>A0A0R2CHJ7</accession>
<keyword evidence="1" id="KW-0812">Transmembrane</keyword>
<feature type="transmembrane region" description="Helical" evidence="1">
    <location>
        <begin position="123"/>
        <end position="140"/>
    </location>
</feature>
<keyword evidence="1" id="KW-1133">Transmembrane helix</keyword>
<feature type="transmembrane region" description="Helical" evidence="1">
    <location>
        <begin position="46"/>
        <end position="72"/>
    </location>
</feature>
<feature type="transmembrane region" description="Helical" evidence="1">
    <location>
        <begin position="7"/>
        <end position="26"/>
    </location>
</feature>
<proteinExistence type="predicted"/>
<gene>
    <name evidence="2" type="ORF">FD21_GL001348</name>
</gene>
<dbReference type="AlphaFoldDB" id="A0A0R2CHJ7"/>
<organism evidence="2 3">
    <name type="scientific">Liquorilactobacillus vini DSM 20605</name>
    <dbReference type="NCBI Taxonomy" id="1133569"/>
    <lineage>
        <taxon>Bacteria</taxon>
        <taxon>Bacillati</taxon>
        <taxon>Bacillota</taxon>
        <taxon>Bacilli</taxon>
        <taxon>Lactobacillales</taxon>
        <taxon>Lactobacillaceae</taxon>
        <taxon>Liquorilactobacillus</taxon>
    </lineage>
</organism>
<dbReference type="PATRIC" id="fig|1133569.4.peg.1484"/>
<dbReference type="EMBL" id="AYYX01000004">
    <property type="protein sequence ID" value="KRM89492.1"/>
    <property type="molecule type" value="Genomic_DNA"/>
</dbReference>
<evidence type="ECO:0000256" key="1">
    <source>
        <dbReference type="SAM" id="Phobius"/>
    </source>
</evidence>
<dbReference type="RefSeq" id="WP_010579901.1">
    <property type="nucleotide sequence ID" value="NZ_AHYZ01000044.1"/>
</dbReference>